<dbReference type="PROSITE" id="PS00041">
    <property type="entry name" value="HTH_ARAC_FAMILY_1"/>
    <property type="match status" value="1"/>
</dbReference>
<dbReference type="PANTHER" id="PTHR43280:SF10">
    <property type="entry name" value="REGULATORY PROTEIN POCR"/>
    <property type="match status" value="1"/>
</dbReference>
<evidence type="ECO:0000313" key="7">
    <source>
        <dbReference type="Proteomes" id="UP000234789"/>
    </source>
</evidence>
<evidence type="ECO:0000256" key="2">
    <source>
        <dbReference type="ARBA" id="ARBA00023125"/>
    </source>
</evidence>
<accession>A0A2N5N4D0</accession>
<feature type="domain" description="HTH araC/xylS-type" evidence="5">
    <location>
        <begin position="684"/>
        <end position="783"/>
    </location>
</feature>
<dbReference type="Gene3D" id="1.10.10.60">
    <property type="entry name" value="Homeodomain-like"/>
    <property type="match status" value="2"/>
</dbReference>
<feature type="coiled-coil region" evidence="4">
    <location>
        <begin position="350"/>
        <end position="377"/>
    </location>
</feature>
<keyword evidence="4" id="KW-0175">Coiled coil</keyword>
<evidence type="ECO:0000256" key="1">
    <source>
        <dbReference type="ARBA" id="ARBA00023015"/>
    </source>
</evidence>
<dbReference type="InterPro" id="IPR041522">
    <property type="entry name" value="CdaR_GGDEF"/>
</dbReference>
<dbReference type="InterPro" id="IPR009057">
    <property type="entry name" value="Homeodomain-like_sf"/>
</dbReference>
<gene>
    <name evidence="6" type="ORF">B8V81_3593</name>
</gene>
<keyword evidence="1" id="KW-0805">Transcription regulation</keyword>
<evidence type="ECO:0000259" key="5">
    <source>
        <dbReference type="PROSITE" id="PS01124"/>
    </source>
</evidence>
<evidence type="ECO:0000313" key="6">
    <source>
        <dbReference type="EMBL" id="PLT45162.1"/>
    </source>
</evidence>
<dbReference type="Pfam" id="PF12833">
    <property type="entry name" value="HTH_18"/>
    <property type="match status" value="1"/>
</dbReference>
<sequence>MNKIRRLWNKRRSVVVAWLLSYSAVLLLPILISFVNAAAADRALQSEIHRANDSLLEQVRYTMDKQIDLMKRLSMEIAWNDKLQTLMYSSQSAREAPYTAYQLSDEFRMYKTSYASIAEFYVVWERGDSVIRPGNIRDAETAYRTIHNSKALSFEKWKAETQREGPGRFIELPRSDAGKEQSSIAYVYRLPDGLNGKLTGAVVVMADSSGFQADFESISGLGGGVLLMLDPDGRPLLTNRPDAPELQAFLGADGRVSLAEGKAGDAELFHIRSAVSGLRYALIIPSSLYWEKAEYVRRFTASSIAVSLLGAGVLTWFFLRRNYSPIRGLVRSIDEREADVPEGRAEGNELKRIEQAIRRARSEKERIAEQLQKHQQVLRANMLQRLFKGRLDTPVSYEEAFRSFRMPLRSDRFAVLLLALENEDSLHETLSGIEAAERRRLIPFIIANVVEELCAKAGHAGYMAESDDLHACLVSLRPDAADAEAELRAAASEAQAFLRRYGMELTVSIGGIHGGWAGVAVAYQEAVDAMEYRMLLGKTGILSYRDIRMESRAPSGKGYDYPLQEEQQLINIIKAGDLEQAAACMDEIAERNFGNAPLSLGMARCLMFNLLATMLKAIHELGEGEERVLEEHPGWMERIMASTTFGEMQEELLRLLAEVCAIARTRRDAQVSQERQRSLRELVAGVNRFIEANYMDASLNVNGIGEQFAMKGSYLSRLYRSQTGEGLLDSIHRTRISRAKLLIEGKRESISEISRQVGYNDSATFIRVFKKYEGITPGKYRELA</sequence>
<dbReference type="InterPro" id="IPR020449">
    <property type="entry name" value="Tscrpt_reg_AraC-type_HTH"/>
</dbReference>
<protein>
    <submittedName>
        <fullName evidence="6">Arabinose operon regulatory protein</fullName>
    </submittedName>
</protein>
<reference evidence="6 7" key="1">
    <citation type="submission" date="2017-05" db="EMBL/GenBank/DDBJ databases">
        <title>Functional genome analysis of Paenibacillus pasadenensis strain R16: insights on endophytic life style and antifungal activity.</title>
        <authorList>
            <person name="Passera A."/>
            <person name="Marcolungo L."/>
            <person name="Casati P."/>
            <person name="Brasca M."/>
            <person name="Quaglino F."/>
            <person name="Delledonne M."/>
        </authorList>
    </citation>
    <scope>NUCLEOTIDE SEQUENCE [LARGE SCALE GENOMIC DNA]</scope>
    <source>
        <strain evidence="6 7">R16</strain>
    </source>
</reference>
<keyword evidence="3" id="KW-0804">Transcription</keyword>
<dbReference type="InterPro" id="IPR018060">
    <property type="entry name" value="HTH_AraC"/>
</dbReference>
<dbReference type="EMBL" id="NFEZ01000004">
    <property type="protein sequence ID" value="PLT45162.1"/>
    <property type="molecule type" value="Genomic_DNA"/>
</dbReference>
<keyword evidence="2" id="KW-0238">DNA-binding</keyword>
<evidence type="ECO:0000256" key="3">
    <source>
        <dbReference type="ARBA" id="ARBA00023163"/>
    </source>
</evidence>
<dbReference type="SMART" id="SM00342">
    <property type="entry name" value="HTH_ARAC"/>
    <property type="match status" value="1"/>
</dbReference>
<comment type="caution">
    <text evidence="6">The sequence shown here is derived from an EMBL/GenBank/DDBJ whole genome shotgun (WGS) entry which is preliminary data.</text>
</comment>
<dbReference type="GO" id="GO:0003700">
    <property type="term" value="F:DNA-binding transcription factor activity"/>
    <property type="evidence" value="ECO:0007669"/>
    <property type="project" value="InterPro"/>
</dbReference>
<dbReference type="RefSeq" id="WP_101808864.1">
    <property type="nucleotide sequence ID" value="NZ_NFEZ01000004.1"/>
</dbReference>
<dbReference type="GO" id="GO:0043565">
    <property type="term" value="F:sequence-specific DNA binding"/>
    <property type="evidence" value="ECO:0007669"/>
    <property type="project" value="InterPro"/>
</dbReference>
<dbReference type="InterPro" id="IPR018062">
    <property type="entry name" value="HTH_AraC-typ_CS"/>
</dbReference>
<dbReference type="AlphaFoldDB" id="A0A2N5N4D0"/>
<dbReference type="PROSITE" id="PS01124">
    <property type="entry name" value="HTH_ARAC_FAMILY_2"/>
    <property type="match status" value="1"/>
</dbReference>
<name>A0A2N5N4D0_9BACL</name>
<dbReference type="PANTHER" id="PTHR43280">
    <property type="entry name" value="ARAC-FAMILY TRANSCRIPTIONAL REGULATOR"/>
    <property type="match status" value="1"/>
</dbReference>
<dbReference type="SUPFAM" id="SSF46689">
    <property type="entry name" value="Homeodomain-like"/>
    <property type="match status" value="1"/>
</dbReference>
<proteinExistence type="predicted"/>
<dbReference type="Pfam" id="PF17853">
    <property type="entry name" value="GGDEF_2"/>
    <property type="match status" value="1"/>
</dbReference>
<organism evidence="6 7">
    <name type="scientific">Paenibacillus pasadenensis</name>
    <dbReference type="NCBI Taxonomy" id="217090"/>
    <lineage>
        <taxon>Bacteria</taxon>
        <taxon>Bacillati</taxon>
        <taxon>Bacillota</taxon>
        <taxon>Bacilli</taxon>
        <taxon>Bacillales</taxon>
        <taxon>Paenibacillaceae</taxon>
        <taxon>Paenibacillus</taxon>
    </lineage>
</organism>
<dbReference type="Proteomes" id="UP000234789">
    <property type="component" value="Unassembled WGS sequence"/>
</dbReference>
<evidence type="ECO:0000256" key="4">
    <source>
        <dbReference type="SAM" id="Coils"/>
    </source>
</evidence>
<keyword evidence="7" id="KW-1185">Reference proteome</keyword>
<dbReference type="PRINTS" id="PR00032">
    <property type="entry name" value="HTHARAC"/>
</dbReference>